<keyword evidence="5" id="KW-1185">Reference proteome</keyword>
<evidence type="ECO:0000313" key="4">
    <source>
        <dbReference type="EMBL" id="VDO55733.1"/>
    </source>
</evidence>
<dbReference type="GO" id="GO:0006685">
    <property type="term" value="P:sphingomyelin catabolic process"/>
    <property type="evidence" value="ECO:0007669"/>
    <property type="project" value="TreeGrafter"/>
</dbReference>
<proteinExistence type="predicted"/>
<reference evidence="4 5" key="2">
    <citation type="submission" date="2018-11" db="EMBL/GenBank/DDBJ databases">
        <authorList>
            <consortium name="Pathogen Informatics"/>
        </authorList>
    </citation>
    <scope>NUCLEOTIDE SEQUENCE [LARGE SCALE GENOMIC DNA]</scope>
</reference>
<sequence>MNDDSSEPINILYASPSVTTFTYLNPAFRIYEVEPGKNYRVVNFHTYFLNLTRTNEMNATSPTWELLYSAKEEYGLKDLSPKSWDHLINEITYQKTTYDKFIKNSLRRDDFICEEKCRYNTLCFLRKGHHNATLCSHLTPHSSIKRNPYNSSGIADKIGGMMDMVDPATVAEQQQQYAEIMMLLKKKLRSYIMKRFLQLFLFP</sequence>
<dbReference type="GO" id="GO:0005764">
    <property type="term" value="C:lysosome"/>
    <property type="evidence" value="ECO:0007669"/>
    <property type="project" value="TreeGrafter"/>
</dbReference>
<dbReference type="Pfam" id="PF19272">
    <property type="entry name" value="ASMase_C"/>
    <property type="match status" value="1"/>
</dbReference>
<dbReference type="GO" id="GO:0016020">
    <property type="term" value="C:membrane"/>
    <property type="evidence" value="ECO:0007669"/>
    <property type="project" value="GOC"/>
</dbReference>
<dbReference type="GO" id="GO:0046513">
    <property type="term" value="P:ceramide biosynthetic process"/>
    <property type="evidence" value="ECO:0007669"/>
    <property type="project" value="TreeGrafter"/>
</dbReference>
<evidence type="ECO:0000313" key="6">
    <source>
        <dbReference type="WBParaSite" id="OFLC_0000845501-mRNA-1"/>
    </source>
</evidence>
<evidence type="ECO:0000256" key="1">
    <source>
        <dbReference type="ARBA" id="ARBA00022801"/>
    </source>
</evidence>
<protein>
    <submittedName>
        <fullName evidence="6">ASMase_C domain-containing protein</fullName>
    </submittedName>
</protein>
<dbReference type="WBParaSite" id="OFLC_0000845501-mRNA-1">
    <property type="protein sequence ID" value="OFLC_0000845501-mRNA-1"/>
    <property type="gene ID" value="OFLC_0000845501"/>
</dbReference>
<dbReference type="STRING" id="387005.A0A183HLU4"/>
<gene>
    <name evidence="4" type="ORF">OFLC_LOCUS8454</name>
</gene>
<reference evidence="6" key="1">
    <citation type="submission" date="2016-06" db="UniProtKB">
        <authorList>
            <consortium name="WormBaseParasite"/>
        </authorList>
    </citation>
    <scope>IDENTIFICATION</scope>
</reference>
<evidence type="ECO:0000259" key="3">
    <source>
        <dbReference type="Pfam" id="PF19272"/>
    </source>
</evidence>
<dbReference type="Proteomes" id="UP000267606">
    <property type="component" value="Unassembled WGS sequence"/>
</dbReference>
<keyword evidence="2" id="KW-0325">Glycoprotein</keyword>
<dbReference type="AlphaFoldDB" id="A0A183HLU4"/>
<evidence type="ECO:0000313" key="5">
    <source>
        <dbReference type="Proteomes" id="UP000267606"/>
    </source>
</evidence>
<name>A0A183HLU4_9BILA</name>
<organism evidence="6">
    <name type="scientific">Onchocerca flexuosa</name>
    <dbReference type="NCBI Taxonomy" id="387005"/>
    <lineage>
        <taxon>Eukaryota</taxon>
        <taxon>Metazoa</taxon>
        <taxon>Ecdysozoa</taxon>
        <taxon>Nematoda</taxon>
        <taxon>Chromadorea</taxon>
        <taxon>Rhabditida</taxon>
        <taxon>Spirurina</taxon>
        <taxon>Spiruromorpha</taxon>
        <taxon>Filarioidea</taxon>
        <taxon>Onchocercidae</taxon>
        <taxon>Onchocerca</taxon>
    </lineage>
</organism>
<keyword evidence="1" id="KW-0378">Hydrolase</keyword>
<accession>A0A183HLU4</accession>
<dbReference type="InterPro" id="IPR045473">
    <property type="entry name" value="ASM_C"/>
</dbReference>
<dbReference type="PANTHER" id="PTHR10340">
    <property type="entry name" value="SPHINGOMYELIN PHOSPHODIESTERASE"/>
    <property type="match status" value="1"/>
</dbReference>
<evidence type="ECO:0000256" key="2">
    <source>
        <dbReference type="ARBA" id="ARBA00023180"/>
    </source>
</evidence>
<dbReference type="GO" id="GO:0005615">
    <property type="term" value="C:extracellular space"/>
    <property type="evidence" value="ECO:0007669"/>
    <property type="project" value="TreeGrafter"/>
</dbReference>
<dbReference type="GO" id="GO:0061750">
    <property type="term" value="F:acid sphingomyelin phosphodiesterase activity"/>
    <property type="evidence" value="ECO:0007669"/>
    <property type="project" value="TreeGrafter"/>
</dbReference>
<dbReference type="PANTHER" id="PTHR10340:SF34">
    <property type="entry name" value="SPHINGOMYELIN PHOSPHODIESTERASE"/>
    <property type="match status" value="1"/>
</dbReference>
<dbReference type="EMBL" id="UZAJ01009570">
    <property type="protein sequence ID" value="VDO55733.1"/>
    <property type="molecule type" value="Genomic_DNA"/>
</dbReference>
<feature type="domain" description="Sphingomyelin phosphodiesterase C-terminal" evidence="3">
    <location>
        <begin position="8"/>
        <end position="125"/>
    </location>
</feature>